<accession>A0A1H9TXP9</accession>
<name>A0A1H9TXP9_9ACTN</name>
<keyword evidence="1" id="KW-1133">Transmembrane helix</keyword>
<dbReference type="AlphaFoldDB" id="A0A1H9TXP9"/>
<keyword evidence="1" id="KW-0472">Membrane</keyword>
<sequence length="92" mass="10073">MTMPPQSGQPTRSGKERFFVQAPIPPLHEDGVRVFLAGTVPAVLFTAVTATRYGDLADAGHGWLFWVGLCCIVIGLGGAGYCWLRRRRRSRA</sequence>
<dbReference type="EMBL" id="FOGZ01000030">
    <property type="protein sequence ID" value="SES01533.1"/>
    <property type="molecule type" value="Genomic_DNA"/>
</dbReference>
<evidence type="ECO:0000256" key="1">
    <source>
        <dbReference type="SAM" id="Phobius"/>
    </source>
</evidence>
<proteinExistence type="predicted"/>
<reference evidence="2 3" key="1">
    <citation type="submission" date="2016-10" db="EMBL/GenBank/DDBJ databases">
        <authorList>
            <person name="de Groot N.N."/>
        </authorList>
    </citation>
    <scope>NUCLEOTIDE SEQUENCE [LARGE SCALE GENOMIC DNA]</scope>
    <source>
        <strain evidence="2 3">DSM 16859</strain>
    </source>
</reference>
<gene>
    <name evidence="2" type="ORF">SAMN05443377_13019</name>
</gene>
<organism evidence="2 3">
    <name type="scientific">Propionibacterium cyclohexanicum</name>
    <dbReference type="NCBI Taxonomy" id="64702"/>
    <lineage>
        <taxon>Bacteria</taxon>
        <taxon>Bacillati</taxon>
        <taxon>Actinomycetota</taxon>
        <taxon>Actinomycetes</taxon>
        <taxon>Propionibacteriales</taxon>
        <taxon>Propionibacteriaceae</taxon>
        <taxon>Propionibacterium</taxon>
    </lineage>
</organism>
<keyword evidence="1" id="KW-0812">Transmembrane</keyword>
<protein>
    <submittedName>
        <fullName evidence="2">Uncharacterized protein</fullName>
    </submittedName>
</protein>
<dbReference type="Proteomes" id="UP000198815">
    <property type="component" value="Unassembled WGS sequence"/>
</dbReference>
<evidence type="ECO:0000313" key="2">
    <source>
        <dbReference type="EMBL" id="SES01533.1"/>
    </source>
</evidence>
<feature type="transmembrane region" description="Helical" evidence="1">
    <location>
        <begin position="63"/>
        <end position="84"/>
    </location>
</feature>
<evidence type="ECO:0000313" key="3">
    <source>
        <dbReference type="Proteomes" id="UP000198815"/>
    </source>
</evidence>
<keyword evidence="3" id="KW-1185">Reference proteome</keyword>